<dbReference type="PANTHER" id="PTHR33867">
    <property type="entry name" value="RIBOSOME MATURATION FACTOR RIMP"/>
    <property type="match status" value="1"/>
</dbReference>
<dbReference type="CDD" id="cd01734">
    <property type="entry name" value="YlxS_C"/>
    <property type="match status" value="1"/>
</dbReference>
<protein>
    <recommendedName>
        <fullName evidence="3">Ribosome maturation factor RimP</fullName>
    </recommendedName>
</protein>
<dbReference type="InterPro" id="IPR036847">
    <property type="entry name" value="RimP_C_sf"/>
</dbReference>
<reference evidence="6" key="1">
    <citation type="submission" date="2020-10" db="EMBL/GenBank/DDBJ databases">
        <authorList>
            <person name="Gilroy R."/>
        </authorList>
    </citation>
    <scope>NUCLEOTIDE SEQUENCE</scope>
    <source>
        <strain evidence="6">17213</strain>
    </source>
</reference>
<dbReference type="InterPro" id="IPR028998">
    <property type="entry name" value="RimP_C"/>
</dbReference>
<accession>A0A9D9GQS4</accession>
<dbReference type="Pfam" id="PF02576">
    <property type="entry name" value="RimP_N"/>
    <property type="match status" value="1"/>
</dbReference>
<feature type="domain" description="Ribosome maturation factor RimP N-terminal" evidence="4">
    <location>
        <begin position="13"/>
        <end position="84"/>
    </location>
</feature>
<dbReference type="AlphaFoldDB" id="A0A9D9GQS4"/>
<name>A0A9D9GQS4_9GAMM</name>
<dbReference type="Gene3D" id="3.30.300.70">
    <property type="entry name" value="RimP-like superfamily, N-terminal"/>
    <property type="match status" value="1"/>
</dbReference>
<dbReference type="InterPro" id="IPR028989">
    <property type="entry name" value="RimP_N"/>
</dbReference>
<evidence type="ECO:0000259" key="4">
    <source>
        <dbReference type="Pfam" id="PF02576"/>
    </source>
</evidence>
<comment type="subcellular location">
    <subcellularLocation>
        <location evidence="3">Cytoplasm</location>
    </subcellularLocation>
</comment>
<keyword evidence="2 3" id="KW-0690">Ribosome biogenesis</keyword>
<dbReference type="InterPro" id="IPR003728">
    <property type="entry name" value="Ribosome_maturation_RimP"/>
</dbReference>
<dbReference type="SUPFAM" id="SSF75420">
    <property type="entry name" value="YhbC-like, N-terminal domain"/>
    <property type="match status" value="1"/>
</dbReference>
<evidence type="ECO:0000313" key="7">
    <source>
        <dbReference type="Proteomes" id="UP000823631"/>
    </source>
</evidence>
<dbReference type="HAMAP" id="MF_01077">
    <property type="entry name" value="RimP"/>
    <property type="match status" value="1"/>
</dbReference>
<dbReference type="GO" id="GO:0005829">
    <property type="term" value="C:cytosol"/>
    <property type="evidence" value="ECO:0007669"/>
    <property type="project" value="TreeGrafter"/>
</dbReference>
<evidence type="ECO:0000256" key="3">
    <source>
        <dbReference type="HAMAP-Rule" id="MF_01077"/>
    </source>
</evidence>
<evidence type="ECO:0000256" key="1">
    <source>
        <dbReference type="ARBA" id="ARBA00022490"/>
    </source>
</evidence>
<organism evidence="6 7">
    <name type="scientific">Candidatus Avisuccinivibrio stercorigallinarum</name>
    <dbReference type="NCBI Taxonomy" id="2840704"/>
    <lineage>
        <taxon>Bacteria</taxon>
        <taxon>Pseudomonadati</taxon>
        <taxon>Pseudomonadota</taxon>
        <taxon>Gammaproteobacteria</taxon>
        <taxon>Aeromonadales</taxon>
        <taxon>Succinivibrionaceae</taxon>
        <taxon>Succinivibrionaceae incertae sedis</taxon>
        <taxon>Candidatus Avisuccinivibrio</taxon>
    </lineage>
</organism>
<dbReference type="GO" id="GO:0000028">
    <property type="term" value="P:ribosomal small subunit assembly"/>
    <property type="evidence" value="ECO:0007669"/>
    <property type="project" value="TreeGrafter"/>
</dbReference>
<reference evidence="6" key="2">
    <citation type="journal article" date="2021" name="PeerJ">
        <title>Extensive microbial diversity within the chicken gut microbiome revealed by metagenomics and culture.</title>
        <authorList>
            <person name="Gilroy R."/>
            <person name="Ravi A."/>
            <person name="Getino M."/>
            <person name="Pursley I."/>
            <person name="Horton D.L."/>
            <person name="Alikhan N.F."/>
            <person name="Baker D."/>
            <person name="Gharbi K."/>
            <person name="Hall N."/>
            <person name="Watson M."/>
            <person name="Adriaenssens E.M."/>
            <person name="Foster-Nyarko E."/>
            <person name="Jarju S."/>
            <person name="Secka A."/>
            <person name="Antonio M."/>
            <person name="Oren A."/>
            <person name="Chaudhuri R.R."/>
            <person name="La Ragione R."/>
            <person name="Hildebrand F."/>
            <person name="Pallen M.J."/>
        </authorList>
    </citation>
    <scope>NUCLEOTIDE SEQUENCE</scope>
    <source>
        <strain evidence="6">17213</strain>
    </source>
</reference>
<dbReference type="InterPro" id="IPR035956">
    <property type="entry name" value="RimP_N_sf"/>
</dbReference>
<evidence type="ECO:0000259" key="5">
    <source>
        <dbReference type="Pfam" id="PF17384"/>
    </source>
</evidence>
<dbReference type="Proteomes" id="UP000823631">
    <property type="component" value="Unassembled WGS sequence"/>
</dbReference>
<comment type="similarity">
    <text evidence="3">Belongs to the RimP family.</text>
</comment>
<evidence type="ECO:0000256" key="2">
    <source>
        <dbReference type="ARBA" id="ARBA00022517"/>
    </source>
</evidence>
<dbReference type="PANTHER" id="PTHR33867:SF1">
    <property type="entry name" value="RIBOSOME MATURATION FACTOR RIMP"/>
    <property type="match status" value="1"/>
</dbReference>
<dbReference type="GO" id="GO:0006412">
    <property type="term" value="P:translation"/>
    <property type="evidence" value="ECO:0007669"/>
    <property type="project" value="TreeGrafter"/>
</dbReference>
<feature type="domain" description="Ribosome maturation factor RimP C-terminal" evidence="5">
    <location>
        <begin position="87"/>
        <end position="154"/>
    </location>
</feature>
<dbReference type="SUPFAM" id="SSF74942">
    <property type="entry name" value="YhbC-like, C-terminal domain"/>
    <property type="match status" value="1"/>
</dbReference>
<comment type="function">
    <text evidence="3">Required for maturation of 30S ribosomal subunits.</text>
</comment>
<sequence length="160" mass="17332">MAGTIEDKITELVLPLISSMGAELWGVRFRGGHDRAKLQIFIDRKEGVDADLCGDITALISPALDAADLIAPAYMLEVSSPGLDRILFTKEQAGQYAGSEVKAELRIPVQGRRKLSGVMGEMSEDGTFTIADKLAGEIKLAFENVALMRLVPSFDKPKKP</sequence>
<keyword evidence="1 3" id="KW-0963">Cytoplasm</keyword>
<gene>
    <name evidence="3" type="primary">rimP</name>
    <name evidence="6" type="ORF">IAB19_07690</name>
</gene>
<dbReference type="EMBL" id="JADINH010000163">
    <property type="protein sequence ID" value="MBO8416242.1"/>
    <property type="molecule type" value="Genomic_DNA"/>
</dbReference>
<proteinExistence type="inferred from homology"/>
<dbReference type="Pfam" id="PF17384">
    <property type="entry name" value="DUF150_C"/>
    <property type="match status" value="1"/>
</dbReference>
<evidence type="ECO:0000313" key="6">
    <source>
        <dbReference type="EMBL" id="MBO8416242.1"/>
    </source>
</evidence>
<comment type="caution">
    <text evidence="6">The sequence shown here is derived from an EMBL/GenBank/DDBJ whole genome shotgun (WGS) entry which is preliminary data.</text>
</comment>